<name>A0A226QQV4_9BACL</name>
<dbReference type="Gene3D" id="2.60.120.560">
    <property type="entry name" value="Exo-inulinase, domain 1"/>
    <property type="match status" value="1"/>
</dbReference>
<dbReference type="SUPFAM" id="SSF49373">
    <property type="entry name" value="Invasin/intimin cell-adhesion fragments"/>
    <property type="match status" value="1"/>
</dbReference>
<dbReference type="RefSeq" id="WP_089097178.1">
    <property type="nucleotide sequence ID" value="NZ_NDYL01000001.1"/>
</dbReference>
<accession>A0A226QQV4</accession>
<dbReference type="InterPro" id="IPR008964">
    <property type="entry name" value="Invasin/intimin_cell_adhesion"/>
</dbReference>
<dbReference type="Proteomes" id="UP000198394">
    <property type="component" value="Unassembled WGS sequence"/>
</dbReference>
<evidence type="ECO:0000313" key="2">
    <source>
        <dbReference type="EMBL" id="OXB94725.1"/>
    </source>
</evidence>
<dbReference type="InterPro" id="IPR013783">
    <property type="entry name" value="Ig-like_fold"/>
</dbReference>
<proteinExistence type="predicted"/>
<dbReference type="EMBL" id="NDYL01000001">
    <property type="protein sequence ID" value="OXB94725.1"/>
    <property type="molecule type" value="Genomic_DNA"/>
</dbReference>
<comment type="caution">
    <text evidence="2">The sequence shown here is derived from an EMBL/GenBank/DDBJ whole genome shotgun (WGS) entry which is preliminary data.</text>
</comment>
<organism evidence="2 3">
    <name type="scientific">Parageobacillus galactosidasius</name>
    <dbReference type="NCBI Taxonomy" id="883812"/>
    <lineage>
        <taxon>Bacteria</taxon>
        <taxon>Bacillati</taxon>
        <taxon>Bacillota</taxon>
        <taxon>Bacilli</taxon>
        <taxon>Bacillales</taxon>
        <taxon>Anoxybacillaceae</taxon>
        <taxon>Parageobacillus</taxon>
    </lineage>
</organism>
<feature type="region of interest" description="Disordered" evidence="1">
    <location>
        <begin position="1"/>
        <end position="39"/>
    </location>
</feature>
<evidence type="ECO:0000313" key="3">
    <source>
        <dbReference type="Proteomes" id="UP000198394"/>
    </source>
</evidence>
<evidence type="ECO:0000256" key="1">
    <source>
        <dbReference type="SAM" id="MobiDB-lite"/>
    </source>
</evidence>
<gene>
    <name evidence="2" type="ORF">B9L23_07625</name>
</gene>
<evidence type="ECO:0008006" key="4">
    <source>
        <dbReference type="Google" id="ProtNLM"/>
    </source>
</evidence>
<reference evidence="2 3" key="1">
    <citation type="submission" date="2017-04" db="EMBL/GenBank/DDBJ databases">
        <title>The genome sequence of Parageobacillus galactosidasius DSM 18751.</title>
        <authorList>
            <person name="Ramaloko W.T."/>
            <person name="Koen N."/>
            <person name="Polliack S."/>
            <person name="Aliyu H."/>
            <person name="Lebre P."/>
            <person name="Mohr T."/>
            <person name="Oswald F."/>
            <person name="Zwick M."/>
            <person name="Neumann A."/>
            <person name="Syldatk C."/>
            <person name="Cowan D."/>
            <person name="De Maayer P."/>
        </authorList>
    </citation>
    <scope>NUCLEOTIDE SEQUENCE [LARGE SCALE GENOMIC DNA]</scope>
    <source>
        <strain evidence="2 3">DSM 18751</strain>
    </source>
</reference>
<protein>
    <recommendedName>
        <fullName evidence="4">Big-1 domain-containing protein</fullName>
    </recommendedName>
</protein>
<keyword evidence="3" id="KW-1185">Reference proteome</keyword>
<sequence length="1422" mass="163361">MVKKKEDFQAMYNPDPILDQDELANQIPPNYQDDEPWVDKSKKKEYIESNGHSTLLYTKGKGSESKVHAFRSGIGDNDDLLVKKPNQEEANASFQYGVRLRGKRKHETMIYPEISFQYGIHYKGDLYTEDNEQEYEHRVDAYPGKSMEFTVTQEKPLPVEREWEAELTLSTMLPKKDYRYAVKWEGLYEVSTVQNAADLFTSKEGYFMGPGPNDVWKKDGTIVKEIDNRSHFSGIVAKSFYEWDNYEVEFDFKPIKATGLRNDPYARLISGGKIYSMPGADDDILGFIFRAKQENGKVNDFYIFLWEADTQVVSSWRPKSLNGYNVLTGNITPPYSHDKAEAQYAKYMTSCSLSDLGISNYYSGMQLTSAQLQRWNNYVKNNGWGTKHARVYRVTNGVMQEVHLTPKGPTTGWKQDWWNMNMMNSVKIRLTGRRIKIYTQSYKIGDFDDNNYKLVYEFDVAPGFEKGSVGLATFSQAVEFHRIRVSYWEPMSGRIPKTGYSTTNHSGTITIANSAYDYVKNDAKSKAGNKPFEITSVTGEEDPATAGNGSISVSGVYGPIKVSTINPPNAGQIEQVKLKKSGKVTINPDQKNPLTAKIVFSSINEIFGKEINQWLVQHPNYTIVSKTLNIIKPTKNDKDWDFEGETLKMWNSNPEVVITKKEFTKKVYAYEGWKKVLSLKDEFDGNPWSIYRLEWREETVNPDYDTIELVGKWPDGYIRMRTTEWYEGIYPADISNTGIVTNQKDILVAIPPMPEHYVHPVTREVMYHGHEDVHFLLVQIKPKTTDEVWMGFESSFDQYNTKITKSPINVINGKPIIKTDKINDRVRIHCAPKPRYEPWTSGKYIGYGKVNGKRPYFSKDKGKADMVNVPTNVVFLPEGLTNVQGPFIDVSDPRVTYTINPDKTVTFSSNYMDKYIWYTDWYSSWIEDQRAYQINNQEILTISSPIPISVTSNDHYDDSVILEKVEVFSSNPFVTVWAENTKDIKLSPDGSFSDYIIKAKIKESMPLPWHPMIHNGYYYFNEKEHYLYANKIHHIKRLNVDIKNHETTISPRPQQGSPIIVRDKSGRVLRKVTFYDENWNLTFENKEVFSGNGHSKYYLSYKDIDPATLKVKVNGTEITDFIWNQEESSLQFMKTLGFKDIIEVTYCLLYSYILEMNDDVENDVAKIKIYPSHDPSLLDGLEIIYEASKDTPFYRAQEVVMNPILNHNHRGFLYITKQTVQYPKLVYIHVSPNRIGTSGLEKVLITGIIKDDKENPIPNKQVRIYRDGTEVYTGTTNEAGEVYFYDQPPVPESKVTHYKIECEGIENHCLLNFFVPNKPRRSFIEMKAGKSAIFAGQNDIVTIECTLRDDDWYIMNGKEIVISYTDTHGNTVTQTKTTDQKGKVYLTLSGVSEKQGVILVKASYDMGEETTENMLYIKVIGG</sequence>
<dbReference type="Gene3D" id="2.60.40.10">
    <property type="entry name" value="Immunoglobulins"/>
    <property type="match status" value="1"/>
</dbReference>